<feature type="non-terminal residue" evidence="14">
    <location>
        <position position="1"/>
    </location>
</feature>
<dbReference type="InterPro" id="IPR000034">
    <property type="entry name" value="Laminin_IV"/>
</dbReference>
<feature type="disulfide bond" evidence="11">
    <location>
        <begin position="419"/>
        <end position="428"/>
    </location>
</feature>
<dbReference type="PRINTS" id="PR00011">
    <property type="entry name" value="EGFLAMININ"/>
</dbReference>
<dbReference type="SUPFAM" id="SSF57196">
    <property type="entry name" value="EGF/Laminin"/>
    <property type="match status" value="6"/>
</dbReference>
<dbReference type="FunFam" id="2.10.25.10:FF:000106">
    <property type="entry name" value="Heparan sulfate proteoglycan 2"/>
    <property type="match status" value="1"/>
</dbReference>
<feature type="disulfide bond" evidence="11">
    <location>
        <begin position="398"/>
        <end position="410"/>
    </location>
</feature>
<dbReference type="Pfam" id="PF00052">
    <property type="entry name" value="Laminin_B"/>
    <property type="match status" value="1"/>
</dbReference>
<dbReference type="PROSITE" id="PS01248">
    <property type="entry name" value="EGF_LAM_1"/>
    <property type="match status" value="3"/>
</dbReference>
<dbReference type="CDD" id="cd00055">
    <property type="entry name" value="EGF_Lam"/>
    <property type="match status" value="5"/>
</dbReference>
<evidence type="ECO:0000256" key="10">
    <source>
        <dbReference type="ARBA" id="ARBA00065619"/>
    </source>
</evidence>
<dbReference type="PROSITE" id="PS50027">
    <property type="entry name" value="EGF_LAM_2"/>
    <property type="match status" value="4"/>
</dbReference>
<feature type="domain" description="Laminin EGF-like" evidence="12">
    <location>
        <begin position="351"/>
        <end position="397"/>
    </location>
</feature>
<dbReference type="FunFam" id="2.10.25.10:FF:000074">
    <property type="entry name" value="Laminin subunit alpha"/>
    <property type="match status" value="1"/>
</dbReference>
<protein>
    <submittedName>
        <fullName evidence="14">Uncharacterized protein</fullName>
    </submittedName>
</protein>
<dbReference type="Proteomes" id="UP000194236">
    <property type="component" value="Unassembled WGS sequence"/>
</dbReference>
<evidence type="ECO:0000256" key="5">
    <source>
        <dbReference type="ARBA" id="ARBA00022737"/>
    </source>
</evidence>
<dbReference type="PANTHER" id="PTHR10574:SF406">
    <property type="entry name" value="LAMININ SUBUNIT ALPHA 5"/>
    <property type="match status" value="1"/>
</dbReference>
<evidence type="ECO:0000256" key="3">
    <source>
        <dbReference type="ARBA" id="ARBA00022530"/>
    </source>
</evidence>
<organism evidence="14 15">
    <name type="scientific">Euroglyphus maynei</name>
    <name type="common">Mayne's house dust mite</name>
    <dbReference type="NCBI Taxonomy" id="6958"/>
    <lineage>
        <taxon>Eukaryota</taxon>
        <taxon>Metazoa</taxon>
        <taxon>Ecdysozoa</taxon>
        <taxon>Arthropoda</taxon>
        <taxon>Chelicerata</taxon>
        <taxon>Arachnida</taxon>
        <taxon>Acari</taxon>
        <taxon>Acariformes</taxon>
        <taxon>Sarcoptiformes</taxon>
        <taxon>Astigmata</taxon>
        <taxon>Psoroptidia</taxon>
        <taxon>Analgoidea</taxon>
        <taxon>Pyroglyphidae</taxon>
        <taxon>Pyroglyphinae</taxon>
        <taxon>Euroglyphus</taxon>
    </lineage>
</organism>
<dbReference type="SMART" id="SM00180">
    <property type="entry name" value="EGF_Lam"/>
    <property type="match status" value="6"/>
</dbReference>
<dbReference type="GO" id="GO:0009888">
    <property type="term" value="P:tissue development"/>
    <property type="evidence" value="ECO:0007669"/>
    <property type="project" value="TreeGrafter"/>
</dbReference>
<feature type="disulfide bond" evidence="11">
    <location>
        <begin position="353"/>
        <end position="370"/>
    </location>
</feature>
<dbReference type="PROSITE" id="PS51115">
    <property type="entry name" value="LAMININ_IVA"/>
    <property type="match status" value="1"/>
</dbReference>
<evidence type="ECO:0000256" key="7">
    <source>
        <dbReference type="ARBA" id="ARBA00023157"/>
    </source>
</evidence>
<accession>A0A1Y3B1P7</accession>
<feature type="domain" description="Laminin EGF-like" evidence="12">
    <location>
        <begin position="299"/>
        <end position="350"/>
    </location>
</feature>
<keyword evidence="15" id="KW-1185">Reference proteome</keyword>
<comment type="subunit">
    <text evidence="10">Laminin is a complex glycoprotein, consisting of three different polypeptide chains (alpha, beta, gamma), which are bound to each other by disulfide bonds into a cross-shaped molecule comprising one long and three short arms with globules at each end.</text>
</comment>
<evidence type="ECO:0000256" key="8">
    <source>
        <dbReference type="ARBA" id="ARBA00023180"/>
    </source>
</evidence>
<feature type="domain" description="Laminin EGF-like" evidence="12">
    <location>
        <begin position="398"/>
        <end position="445"/>
    </location>
</feature>
<evidence type="ECO:0000256" key="4">
    <source>
        <dbReference type="ARBA" id="ARBA00022729"/>
    </source>
</evidence>
<evidence type="ECO:0000313" key="15">
    <source>
        <dbReference type="Proteomes" id="UP000194236"/>
    </source>
</evidence>
<dbReference type="SMART" id="SM00181">
    <property type="entry name" value="EGF"/>
    <property type="match status" value="3"/>
</dbReference>
<evidence type="ECO:0000256" key="9">
    <source>
        <dbReference type="ARBA" id="ARBA00023292"/>
    </source>
</evidence>
<dbReference type="SMART" id="SM00281">
    <property type="entry name" value="LamB"/>
    <property type="match status" value="1"/>
</dbReference>
<dbReference type="Gene3D" id="2.10.25.10">
    <property type="entry name" value="Laminin"/>
    <property type="match status" value="6"/>
</dbReference>
<keyword evidence="6" id="KW-0084">Basement membrane</keyword>
<keyword evidence="8" id="KW-0325">Glycoprotein</keyword>
<evidence type="ECO:0000259" key="13">
    <source>
        <dbReference type="PROSITE" id="PS51115"/>
    </source>
</evidence>
<comment type="caution">
    <text evidence="14">The sequence shown here is derived from an EMBL/GenBank/DDBJ whole genome shotgun (WGS) entry which is preliminary data.</text>
</comment>
<evidence type="ECO:0000259" key="12">
    <source>
        <dbReference type="PROSITE" id="PS50027"/>
    </source>
</evidence>
<keyword evidence="4" id="KW-0732">Signal</keyword>
<dbReference type="GO" id="GO:0009887">
    <property type="term" value="P:animal organ morphogenesis"/>
    <property type="evidence" value="ECO:0007669"/>
    <property type="project" value="TreeGrafter"/>
</dbReference>
<dbReference type="InterPro" id="IPR050440">
    <property type="entry name" value="Laminin/Netrin_ECM"/>
</dbReference>
<evidence type="ECO:0000256" key="1">
    <source>
        <dbReference type="ARBA" id="ARBA00004302"/>
    </source>
</evidence>
<keyword evidence="3" id="KW-0272">Extracellular matrix</keyword>
<feature type="disulfide bond" evidence="11">
    <location>
        <begin position="351"/>
        <end position="363"/>
    </location>
</feature>
<keyword evidence="9 11" id="KW-0424">Laminin EGF-like domain</keyword>
<dbReference type="InterPro" id="IPR000742">
    <property type="entry name" value="EGF"/>
</dbReference>
<feature type="disulfide bond" evidence="11">
    <location>
        <begin position="372"/>
        <end position="381"/>
    </location>
</feature>
<reference evidence="14 15" key="1">
    <citation type="submission" date="2017-03" db="EMBL/GenBank/DDBJ databases">
        <title>Genome Survey of Euroglyphus maynei.</title>
        <authorList>
            <person name="Arlian L.G."/>
            <person name="Morgan M.S."/>
            <person name="Rider S.D."/>
        </authorList>
    </citation>
    <scope>NUCLEOTIDE SEQUENCE [LARGE SCALE GENOMIC DNA]</scope>
    <source>
        <strain evidence="14">Arlian Lab</strain>
        <tissue evidence="14">Whole body</tissue>
    </source>
</reference>
<evidence type="ECO:0000256" key="11">
    <source>
        <dbReference type="PROSITE-ProRule" id="PRU00460"/>
    </source>
</evidence>
<comment type="subcellular location">
    <subcellularLocation>
        <location evidence="1">Secreted</location>
        <location evidence="1">Extracellular space</location>
        <location evidence="1">Extracellular matrix</location>
        <location evidence="1">Basement membrane</location>
    </subcellularLocation>
</comment>
<sequence>QNLYFWEAPQEYLGQNLYTYGNALKYIVRYVIVRGDTSGVYTYEPDVILEGGPDSSRYGFRWHKRPEDSDEDEFNSTIILPLREQNWFRVDDNGREIPDSQPSRQDFALLLNDLKRLLIRAKYHTDQVSGGLYQTDLEKASNSSASIKKAVGTEQCECPPGYAGLSCEYCEPGYRRVNNVLVNGVCEKCNCNNHAESCDPYTGVCSECLHNTTGPTCGECKPGFYGDATRGREDDCKPCACPLLISSNNFSPTCRLESSAKYGYICLECPEGYTGERCELCANGYFGNPLIPGGFCAPCDCGPNANTTVEGYCDRLTGQCKYCLENFGGWKCDECLPDHWGNAAIGDCKTCNCDLQGSISSQCNPTTGQCECKPNYTGVRCDHCAPGYGNIELGCVPCNCNTTGSMDQFCDEVTGQCHCKPGVFGQHCDKCLEGHFGFSNNGCEWCNCNKLGSEGPDCDEFT</sequence>
<dbReference type="Pfam" id="PF00053">
    <property type="entry name" value="EGF_laminin"/>
    <property type="match status" value="6"/>
</dbReference>
<dbReference type="AlphaFoldDB" id="A0A1Y3B1P7"/>
<name>A0A1Y3B1P7_EURMA</name>
<dbReference type="EMBL" id="MUJZ01045592">
    <property type="protein sequence ID" value="OTF74739.1"/>
    <property type="molecule type" value="Genomic_DNA"/>
</dbReference>
<dbReference type="FunFam" id="2.10.25.10:FF:000242">
    <property type="entry name" value="Laminin subunit alpha 1"/>
    <property type="match status" value="1"/>
</dbReference>
<feature type="non-terminal residue" evidence="14">
    <location>
        <position position="462"/>
    </location>
</feature>
<dbReference type="FunFam" id="2.10.25.10:FF:000130">
    <property type="entry name" value="Laminin subunit beta 1"/>
    <property type="match status" value="1"/>
</dbReference>
<feature type="disulfide bond" evidence="11">
    <location>
        <begin position="400"/>
        <end position="417"/>
    </location>
</feature>
<feature type="domain" description="Laminin EGF-like" evidence="12">
    <location>
        <begin position="189"/>
        <end position="238"/>
    </location>
</feature>
<dbReference type="FunFam" id="2.10.25.10:FF:000033">
    <property type="entry name" value="Laminin subunit alpha 2"/>
    <property type="match status" value="1"/>
</dbReference>
<evidence type="ECO:0000256" key="2">
    <source>
        <dbReference type="ARBA" id="ARBA00022525"/>
    </source>
</evidence>
<evidence type="ECO:0000313" key="14">
    <source>
        <dbReference type="EMBL" id="OTF74739.1"/>
    </source>
</evidence>
<evidence type="ECO:0000256" key="6">
    <source>
        <dbReference type="ARBA" id="ARBA00022869"/>
    </source>
</evidence>
<feature type="disulfide bond" evidence="11">
    <location>
        <begin position="323"/>
        <end position="332"/>
    </location>
</feature>
<feature type="domain" description="Laminin IV type A" evidence="13">
    <location>
        <begin position="1"/>
        <end position="155"/>
    </location>
</feature>
<comment type="caution">
    <text evidence="11">Lacks conserved residue(s) required for the propagation of feature annotation.</text>
</comment>
<feature type="disulfide bond" evidence="11">
    <location>
        <begin position="208"/>
        <end position="217"/>
    </location>
</feature>
<dbReference type="GO" id="GO:0005604">
    <property type="term" value="C:basement membrane"/>
    <property type="evidence" value="ECO:0007669"/>
    <property type="project" value="UniProtKB-SubCell"/>
</dbReference>
<gene>
    <name evidence="14" type="ORF">BLA29_005552</name>
</gene>
<dbReference type="PANTHER" id="PTHR10574">
    <property type="entry name" value="NETRIN/LAMININ-RELATED"/>
    <property type="match status" value="1"/>
</dbReference>
<keyword evidence="7 11" id="KW-1015">Disulfide bond</keyword>
<proteinExistence type="predicted"/>
<dbReference type="OrthoDB" id="8545473at2759"/>
<keyword evidence="2" id="KW-0964">Secreted</keyword>
<dbReference type="InterPro" id="IPR002049">
    <property type="entry name" value="LE_dom"/>
</dbReference>
<keyword evidence="5" id="KW-0677">Repeat</keyword>